<dbReference type="RefSeq" id="WP_029181766.1">
    <property type="nucleotide sequence ID" value="NZ_LT962942.1"/>
</dbReference>
<protein>
    <submittedName>
        <fullName evidence="2">Uncharacterized protein</fullName>
    </submittedName>
</protein>
<dbReference type="Proteomes" id="UP000235464">
    <property type="component" value="Chromosome I"/>
</dbReference>
<dbReference type="AlphaFoldDB" id="A0A2N9B020"/>
<evidence type="ECO:0000313" key="2">
    <source>
        <dbReference type="EMBL" id="SOR76677.1"/>
    </source>
</evidence>
<gene>
    <name evidence="2" type="ORF">SCNRRL3882_0160</name>
</gene>
<name>A0A2N9B020_STRCX</name>
<organism evidence="2 3">
    <name type="scientific">Streptomyces chartreusis NRRL 3882</name>
    <dbReference type="NCBI Taxonomy" id="1079985"/>
    <lineage>
        <taxon>Bacteria</taxon>
        <taxon>Bacillati</taxon>
        <taxon>Actinomycetota</taxon>
        <taxon>Actinomycetes</taxon>
        <taxon>Kitasatosporales</taxon>
        <taxon>Streptomycetaceae</taxon>
        <taxon>Streptomyces</taxon>
    </lineage>
</organism>
<proteinExistence type="predicted"/>
<feature type="region of interest" description="Disordered" evidence="1">
    <location>
        <begin position="46"/>
        <end position="74"/>
    </location>
</feature>
<evidence type="ECO:0000256" key="1">
    <source>
        <dbReference type="SAM" id="MobiDB-lite"/>
    </source>
</evidence>
<sequence>MTRDFSDALAKATAWMGGGIAGVVGVAPGTQPDGSPCIVVLVNPNDDTGQLPSDVDGYPVQVLDTGGDVNAQRR</sequence>
<reference evidence="3" key="1">
    <citation type="submission" date="2017-11" db="EMBL/GenBank/DDBJ databases">
        <authorList>
            <person name="Wibberg D."/>
        </authorList>
    </citation>
    <scope>NUCLEOTIDE SEQUENCE [LARGE SCALE GENOMIC DNA]</scope>
</reference>
<dbReference type="EMBL" id="LT963352">
    <property type="protein sequence ID" value="SOR76677.1"/>
    <property type="molecule type" value="Genomic_DNA"/>
</dbReference>
<evidence type="ECO:0000313" key="3">
    <source>
        <dbReference type="Proteomes" id="UP000235464"/>
    </source>
</evidence>
<keyword evidence="3" id="KW-1185">Reference proteome</keyword>
<accession>A0A2N9B020</accession>